<evidence type="ECO:0000256" key="5">
    <source>
        <dbReference type="PROSITE-ProRule" id="PRU10015"/>
    </source>
</evidence>
<evidence type="ECO:0000256" key="1">
    <source>
        <dbReference type="ARBA" id="ARBA00022603"/>
    </source>
</evidence>
<comment type="similarity">
    <text evidence="4">Belongs to the class I-like SAM-binding methyltransferase superfamily. RNA M5U methyltransferase family.</text>
</comment>
<feature type="binding site" evidence="4">
    <location>
        <position position="368"/>
    </location>
    <ligand>
        <name>S-adenosyl-L-methionine</name>
        <dbReference type="ChEBI" id="CHEBI:59789"/>
    </ligand>
</feature>
<feature type="binding site" evidence="4">
    <location>
        <position position="255"/>
    </location>
    <ligand>
        <name>S-adenosyl-L-methionine</name>
        <dbReference type="ChEBI" id="CHEBI:59789"/>
    </ligand>
</feature>
<feature type="compositionally biased region" description="Basic and acidic residues" evidence="6">
    <location>
        <begin position="1"/>
        <end position="12"/>
    </location>
</feature>
<dbReference type="SUPFAM" id="SSF53335">
    <property type="entry name" value="S-adenosyl-L-methionine-dependent methyltransferases"/>
    <property type="match status" value="1"/>
</dbReference>
<accession>A0A9Q4C7S2</accession>
<evidence type="ECO:0000256" key="3">
    <source>
        <dbReference type="ARBA" id="ARBA00022691"/>
    </source>
</evidence>
<evidence type="ECO:0000256" key="6">
    <source>
        <dbReference type="SAM" id="MobiDB-lite"/>
    </source>
</evidence>
<feature type="domain" description="TRAM" evidence="7">
    <location>
        <begin position="17"/>
        <end position="76"/>
    </location>
</feature>
<dbReference type="GO" id="GO:0070041">
    <property type="term" value="F:rRNA (uridine-C5-)-methyltransferase activity"/>
    <property type="evidence" value="ECO:0007669"/>
    <property type="project" value="TreeGrafter"/>
</dbReference>
<protein>
    <submittedName>
        <fullName evidence="8">TRAM domain-containing protein</fullName>
    </submittedName>
</protein>
<reference evidence="8" key="1">
    <citation type="submission" date="2022-11" db="EMBL/GenBank/DDBJ databases">
        <title>Corynebacterium sp. isolated from Penguins.</title>
        <authorList>
            <person name="Sedlar K."/>
            <person name="Svec P."/>
        </authorList>
    </citation>
    <scope>NUCLEOTIDE SEQUENCE</scope>
    <source>
        <strain evidence="8">P7374</strain>
    </source>
</reference>
<dbReference type="PANTHER" id="PTHR11061">
    <property type="entry name" value="RNA M5U METHYLTRANSFERASE"/>
    <property type="match status" value="1"/>
</dbReference>
<dbReference type="Gene3D" id="3.40.50.150">
    <property type="entry name" value="Vaccinia Virus protein VP39"/>
    <property type="match status" value="1"/>
</dbReference>
<dbReference type="Pfam" id="PF01938">
    <property type="entry name" value="TRAM"/>
    <property type="match status" value="1"/>
</dbReference>
<dbReference type="PANTHER" id="PTHR11061:SF30">
    <property type="entry name" value="TRNA (URACIL(54)-C(5))-METHYLTRANSFERASE"/>
    <property type="match status" value="1"/>
</dbReference>
<feature type="binding site" evidence="4">
    <location>
        <position position="297"/>
    </location>
    <ligand>
        <name>S-adenosyl-L-methionine</name>
        <dbReference type="ChEBI" id="CHEBI:59789"/>
    </ligand>
</feature>
<keyword evidence="3 4" id="KW-0949">S-adenosyl-L-methionine</keyword>
<dbReference type="InterPro" id="IPR010280">
    <property type="entry name" value="U5_MeTrfase_fam"/>
</dbReference>
<dbReference type="Pfam" id="PF05958">
    <property type="entry name" value="tRNA_U5-meth_tr"/>
    <property type="match status" value="1"/>
</dbReference>
<gene>
    <name evidence="8" type="ORF">OS129_01970</name>
</gene>
<sequence>MSENTEPDRSTSRETPTVSVGDRVTVTVDRPAHGGEGIAQLPDGRIVFVRGGLPGDVVRIEVTKAKKRFTSARIIDVVQSSPHRVAQRCAAAARGAGCCDYGHVDPASEEKLKEEVLLDQLRRIGHLAAEDLPEIESIALQPISGWRTRVRLGVDATGHAGTRIAGSHDLLSIPCAQALPGMLDGIVGAGSARFNPGAEIIVAVDSSGDRHVIESRRAARGRRTEAIQSTLEGSGICTEKVGPHTYHLPATAFWQAHSEAPERFTSLVRQWLTEALSTRSAGEGESAPGAVVGWDLYGGAGLFAPTLLEVLRTAPGSGGDASVISVEQSRMAAECGRAALADLPVEFRTGAVDAEIPQLPAPRAVVLDPPRTGAGTDTVTAIAAAHPAAVVHVGCDPATFARDIAAWYGAGYRLEKLAVAGAFPGTHHLEAFGLLTPGDGRADT</sequence>
<feature type="active site" description="Nucleophile" evidence="4">
    <location>
        <position position="395"/>
    </location>
</feature>
<dbReference type="Gene3D" id="2.40.50.140">
    <property type="entry name" value="Nucleic acid-binding proteins"/>
    <property type="match status" value="1"/>
</dbReference>
<evidence type="ECO:0000313" key="8">
    <source>
        <dbReference type="EMBL" id="MCX7467653.1"/>
    </source>
</evidence>
<dbReference type="Proteomes" id="UP001071478">
    <property type="component" value="Unassembled WGS sequence"/>
</dbReference>
<dbReference type="PROSITE" id="PS51687">
    <property type="entry name" value="SAM_MT_RNA_M5U"/>
    <property type="match status" value="1"/>
</dbReference>
<dbReference type="InterPro" id="IPR029063">
    <property type="entry name" value="SAM-dependent_MTases_sf"/>
</dbReference>
<dbReference type="InterPro" id="IPR030390">
    <property type="entry name" value="MeTrfase_TrmA_AS"/>
</dbReference>
<feature type="binding site" evidence="4">
    <location>
        <position position="327"/>
    </location>
    <ligand>
        <name>S-adenosyl-L-methionine</name>
        <dbReference type="ChEBI" id="CHEBI:59789"/>
    </ligand>
</feature>
<dbReference type="RefSeq" id="WP_200255213.1">
    <property type="nucleotide sequence ID" value="NZ_JAENIQ020000002.1"/>
</dbReference>
<dbReference type="PROSITE" id="PS50926">
    <property type="entry name" value="TRAM"/>
    <property type="match status" value="1"/>
</dbReference>
<comment type="caution">
    <text evidence="8">The sequence shown here is derived from an EMBL/GenBank/DDBJ whole genome shotgun (WGS) entry which is preliminary data.</text>
</comment>
<dbReference type="AlphaFoldDB" id="A0A9Q4C7S2"/>
<organism evidence="8 9">
    <name type="scientific">Corynebacterium pygosceleis</name>
    <dbReference type="NCBI Taxonomy" id="2800406"/>
    <lineage>
        <taxon>Bacteria</taxon>
        <taxon>Bacillati</taxon>
        <taxon>Actinomycetota</taxon>
        <taxon>Actinomycetes</taxon>
        <taxon>Mycobacteriales</taxon>
        <taxon>Corynebacteriaceae</taxon>
        <taxon>Corynebacterium</taxon>
    </lineage>
</organism>
<dbReference type="GO" id="GO:0070475">
    <property type="term" value="P:rRNA base methylation"/>
    <property type="evidence" value="ECO:0007669"/>
    <property type="project" value="TreeGrafter"/>
</dbReference>
<keyword evidence="1 4" id="KW-0489">Methyltransferase</keyword>
<proteinExistence type="inferred from homology"/>
<evidence type="ECO:0000259" key="7">
    <source>
        <dbReference type="PROSITE" id="PS50926"/>
    </source>
</evidence>
<dbReference type="SUPFAM" id="SSF50249">
    <property type="entry name" value="Nucleic acid-binding proteins"/>
    <property type="match status" value="1"/>
</dbReference>
<dbReference type="PROSITE" id="PS01230">
    <property type="entry name" value="TRMA_1"/>
    <property type="match status" value="1"/>
</dbReference>
<dbReference type="InterPro" id="IPR012340">
    <property type="entry name" value="NA-bd_OB-fold"/>
</dbReference>
<keyword evidence="2 4" id="KW-0808">Transferase</keyword>
<evidence type="ECO:0000256" key="2">
    <source>
        <dbReference type="ARBA" id="ARBA00022679"/>
    </source>
</evidence>
<evidence type="ECO:0000313" key="9">
    <source>
        <dbReference type="Proteomes" id="UP001071478"/>
    </source>
</evidence>
<feature type="region of interest" description="Disordered" evidence="6">
    <location>
        <begin position="1"/>
        <end position="37"/>
    </location>
</feature>
<dbReference type="InterPro" id="IPR002792">
    <property type="entry name" value="TRAM_dom"/>
</dbReference>
<name>A0A9Q4C7S2_9CORY</name>
<evidence type="ECO:0000256" key="4">
    <source>
        <dbReference type="PROSITE-ProRule" id="PRU01024"/>
    </source>
</evidence>
<dbReference type="EMBL" id="JAPMKU010000001">
    <property type="protein sequence ID" value="MCX7467653.1"/>
    <property type="molecule type" value="Genomic_DNA"/>
</dbReference>
<feature type="active site" evidence="5">
    <location>
        <position position="395"/>
    </location>
</feature>